<dbReference type="Pfam" id="PF13023">
    <property type="entry name" value="HD_3"/>
    <property type="match status" value="1"/>
</dbReference>
<evidence type="ECO:0000313" key="9">
    <source>
        <dbReference type="Proteomes" id="UP000502179"/>
    </source>
</evidence>
<accession>A0A6G7PVE9</accession>
<evidence type="ECO:0000313" key="8">
    <source>
        <dbReference type="EMBL" id="QIJ71403.1"/>
    </source>
</evidence>
<comment type="cofactor">
    <cofactor evidence="3">
        <name>Co(2+)</name>
        <dbReference type="ChEBI" id="CHEBI:48828"/>
    </cofactor>
</comment>
<evidence type="ECO:0000256" key="2">
    <source>
        <dbReference type="ARBA" id="ARBA00001936"/>
    </source>
</evidence>
<evidence type="ECO:0000256" key="4">
    <source>
        <dbReference type="ARBA" id="ARBA00011738"/>
    </source>
</evidence>
<dbReference type="Proteomes" id="UP000502179">
    <property type="component" value="Chromosome"/>
</dbReference>
<dbReference type="EC" id="3.1.3.89" evidence="5"/>
<dbReference type="AlphaFoldDB" id="A0A6G7PVE9"/>
<evidence type="ECO:0000256" key="7">
    <source>
        <dbReference type="ARBA" id="ARBA00022801"/>
    </source>
</evidence>
<dbReference type="InterPro" id="IPR003607">
    <property type="entry name" value="HD/PDEase_dom"/>
</dbReference>
<dbReference type="PANTHER" id="PTHR11845:SF13">
    <property type="entry name" value="5'-DEOXYNUCLEOTIDASE HDDC2"/>
    <property type="match status" value="1"/>
</dbReference>
<evidence type="ECO:0000256" key="1">
    <source>
        <dbReference type="ARBA" id="ARBA00001638"/>
    </source>
</evidence>
<keyword evidence="6" id="KW-0479">Metal-binding</keyword>
<comment type="catalytic activity">
    <reaction evidence="1">
        <text>a 2'-deoxyribonucleoside 5'-phosphate + H2O = a 2'-deoxyribonucleoside + phosphate</text>
        <dbReference type="Rhea" id="RHEA:36167"/>
        <dbReference type="ChEBI" id="CHEBI:15377"/>
        <dbReference type="ChEBI" id="CHEBI:18274"/>
        <dbReference type="ChEBI" id="CHEBI:43474"/>
        <dbReference type="ChEBI" id="CHEBI:65317"/>
        <dbReference type="EC" id="3.1.3.89"/>
    </reaction>
</comment>
<reference evidence="8 9" key="1">
    <citation type="submission" date="2020-02" db="EMBL/GenBank/DDBJ databases">
        <title>Genome analysis of Thermosulfuriphilus ammonigenes ST65T, an anaerobic thermophilic chemolithoautotrophic bacterium isolated from a deep-sea hydrothermal vent.</title>
        <authorList>
            <person name="Slobodkina G."/>
            <person name="Allioux M."/>
            <person name="Merkel A."/>
            <person name="Alain K."/>
            <person name="Jebbar M."/>
            <person name="Slobodkin A."/>
        </authorList>
    </citation>
    <scope>NUCLEOTIDE SEQUENCE [LARGE SCALE GENOMIC DNA]</scope>
    <source>
        <strain evidence="8 9">ST65</strain>
    </source>
</reference>
<dbReference type="GO" id="GO:0046872">
    <property type="term" value="F:metal ion binding"/>
    <property type="evidence" value="ECO:0007669"/>
    <property type="project" value="UniProtKB-KW"/>
</dbReference>
<gene>
    <name evidence="8" type="ORF">G4V39_03535</name>
</gene>
<sequence length="191" mass="21925">MSLYHRLAKFLFEAAMLKRTPRTGYQYLGSGEENVAAHSYGTAIIGMVLSEMAKDVDRCRLICLCLLHDLLEARTGDLNALNKLYEEPDEEAAAEDMARDLPFGDRIRELLSEYRTGQSREALLAHDADQLDMLLSLKEQQDLGNPYAPRWIKFVKRRIKTPEARRLAEAICETDWASWWLDKFVERGDEG</sequence>
<dbReference type="Gene3D" id="1.10.3210.10">
    <property type="entry name" value="Hypothetical protein af1432"/>
    <property type="match status" value="1"/>
</dbReference>
<evidence type="ECO:0000256" key="5">
    <source>
        <dbReference type="ARBA" id="ARBA00012964"/>
    </source>
</evidence>
<dbReference type="PANTHER" id="PTHR11845">
    <property type="entry name" value="5'-DEOXYNUCLEOTIDASE HDDC2"/>
    <property type="match status" value="1"/>
</dbReference>
<comment type="cofactor">
    <cofactor evidence="2">
        <name>Mn(2+)</name>
        <dbReference type="ChEBI" id="CHEBI:29035"/>
    </cofactor>
</comment>
<dbReference type="KEGG" id="tav:G4V39_03535"/>
<proteinExistence type="predicted"/>
<dbReference type="GO" id="GO:0005737">
    <property type="term" value="C:cytoplasm"/>
    <property type="evidence" value="ECO:0007669"/>
    <property type="project" value="TreeGrafter"/>
</dbReference>
<name>A0A6G7PVE9_9BACT</name>
<protein>
    <recommendedName>
        <fullName evidence="5">5'-deoxynucleotidase</fullName>
        <ecNumber evidence="5">3.1.3.89</ecNumber>
    </recommendedName>
</protein>
<dbReference type="InterPro" id="IPR039356">
    <property type="entry name" value="YfbR/HDDC2"/>
</dbReference>
<evidence type="ECO:0000256" key="3">
    <source>
        <dbReference type="ARBA" id="ARBA00001941"/>
    </source>
</evidence>
<dbReference type="GO" id="GO:0002953">
    <property type="term" value="F:5'-deoxynucleotidase activity"/>
    <property type="evidence" value="ECO:0007669"/>
    <property type="project" value="UniProtKB-EC"/>
</dbReference>
<keyword evidence="9" id="KW-1185">Reference proteome</keyword>
<dbReference type="EMBL" id="CP048877">
    <property type="protein sequence ID" value="QIJ71403.1"/>
    <property type="molecule type" value="Genomic_DNA"/>
</dbReference>
<keyword evidence="7" id="KW-0378">Hydrolase</keyword>
<comment type="subunit">
    <text evidence="4">Homodimer.</text>
</comment>
<organism evidence="8 9">
    <name type="scientific">Thermosulfuriphilus ammonigenes</name>
    <dbReference type="NCBI Taxonomy" id="1936021"/>
    <lineage>
        <taxon>Bacteria</taxon>
        <taxon>Pseudomonadati</taxon>
        <taxon>Thermodesulfobacteriota</taxon>
        <taxon>Thermodesulfobacteria</taxon>
        <taxon>Thermodesulfobacteriales</taxon>
        <taxon>Thermodesulfobacteriaceae</taxon>
        <taxon>Thermosulfuriphilus</taxon>
    </lineage>
</organism>
<dbReference type="SUPFAM" id="SSF109604">
    <property type="entry name" value="HD-domain/PDEase-like"/>
    <property type="match status" value="1"/>
</dbReference>
<dbReference type="SMART" id="SM00471">
    <property type="entry name" value="HDc"/>
    <property type="match status" value="1"/>
</dbReference>
<evidence type="ECO:0000256" key="6">
    <source>
        <dbReference type="ARBA" id="ARBA00022723"/>
    </source>
</evidence>
<dbReference type="RefSeq" id="WP_166031624.1">
    <property type="nucleotide sequence ID" value="NZ_CP048877.1"/>
</dbReference>
<dbReference type="InterPro" id="IPR006674">
    <property type="entry name" value="HD_domain"/>
</dbReference>